<organism evidence="3 4">
    <name type="scientific">Gracilibacillus salitolerans</name>
    <dbReference type="NCBI Taxonomy" id="2663022"/>
    <lineage>
        <taxon>Bacteria</taxon>
        <taxon>Bacillati</taxon>
        <taxon>Bacillota</taxon>
        <taxon>Bacilli</taxon>
        <taxon>Bacillales</taxon>
        <taxon>Bacillaceae</taxon>
        <taxon>Gracilibacillus</taxon>
    </lineage>
</organism>
<dbReference type="RefSeq" id="WP_153792109.1">
    <property type="nucleotide sequence ID" value="NZ_CP045915.1"/>
</dbReference>
<evidence type="ECO:0000313" key="3">
    <source>
        <dbReference type="EMBL" id="QGH35870.1"/>
    </source>
</evidence>
<evidence type="ECO:0000313" key="4">
    <source>
        <dbReference type="Proteomes" id="UP000339690"/>
    </source>
</evidence>
<gene>
    <name evidence="3" type="ORF">GI584_18225</name>
</gene>
<dbReference type="InterPro" id="IPR006059">
    <property type="entry name" value="SBP"/>
</dbReference>
<dbReference type="PROSITE" id="PS51257">
    <property type="entry name" value="PROKAR_LIPOPROTEIN"/>
    <property type="match status" value="1"/>
</dbReference>
<dbReference type="Gene3D" id="3.40.190.10">
    <property type="entry name" value="Periplasmic binding protein-like II"/>
    <property type="match status" value="2"/>
</dbReference>
<dbReference type="Pfam" id="PF01547">
    <property type="entry name" value="SBP_bac_1"/>
    <property type="match status" value="1"/>
</dbReference>
<feature type="chain" id="PRO_5024401329" evidence="2">
    <location>
        <begin position="26"/>
        <end position="453"/>
    </location>
</feature>
<evidence type="ECO:0000256" key="1">
    <source>
        <dbReference type="SAM" id="MobiDB-lite"/>
    </source>
</evidence>
<dbReference type="KEGG" id="grc:GI584_18225"/>
<accession>A0A5Q2TQ76</accession>
<feature type="signal peptide" evidence="2">
    <location>
        <begin position="1"/>
        <end position="25"/>
    </location>
</feature>
<feature type="compositionally biased region" description="Acidic residues" evidence="1">
    <location>
        <begin position="26"/>
        <end position="53"/>
    </location>
</feature>
<dbReference type="AlphaFoldDB" id="A0A5Q2TQ76"/>
<proteinExistence type="predicted"/>
<evidence type="ECO:0000256" key="2">
    <source>
        <dbReference type="SAM" id="SignalP"/>
    </source>
</evidence>
<dbReference type="EMBL" id="CP045915">
    <property type="protein sequence ID" value="QGH35870.1"/>
    <property type="molecule type" value="Genomic_DNA"/>
</dbReference>
<dbReference type="PANTHER" id="PTHR43649">
    <property type="entry name" value="ARABINOSE-BINDING PROTEIN-RELATED"/>
    <property type="match status" value="1"/>
</dbReference>
<dbReference type="SUPFAM" id="SSF53850">
    <property type="entry name" value="Periplasmic binding protein-like II"/>
    <property type="match status" value="1"/>
</dbReference>
<dbReference type="Proteomes" id="UP000339690">
    <property type="component" value="Chromosome"/>
</dbReference>
<keyword evidence="2" id="KW-0732">Signal</keyword>
<protein>
    <submittedName>
        <fullName evidence="3">Extracellular solute-binding protein</fullName>
    </submittedName>
</protein>
<dbReference type="InterPro" id="IPR050490">
    <property type="entry name" value="Bact_solute-bd_prot1"/>
</dbReference>
<sequence>MKKWYLFLVLAFLTALVVACSSDSANENEEDTAGSEDTTETESNDTESEEASGNEEVTLRVAWWGGQERHDRTLQVIEMYEEQNPHITIEAEYSGFDGYFDKLNTQLAAGNAPDVIQFGGNLNDFVARDVILPLDDYVGNEIDTSLHDESMLDSATFDDQLYGVTLGTTAWGLLLNKTAFEEAGVSMPSKEWTWEDFKELTPQLTENLDGTYGTGDFGEDGFGVFLAQTDKFTYLDGEIGFDQEDVKEWFNLWKELRESEGAAIPEVQVSASQTPEQSLIVQRDVAIESIASNQLGAYTGATEDEFELYPYPANSDTSKNGVSLRPSQYFAAYKDTEHPEEAAKFMDFFVNNVEATEILGNDRGAPVNADVRENLIDQASELDEAVYSYIALVSETSDAPFIPNLPGYNENTQLFTETEQIIYYDQKSVDEAAEDYYEELLSNIEKYENEDEE</sequence>
<feature type="region of interest" description="Disordered" evidence="1">
    <location>
        <begin position="25"/>
        <end position="55"/>
    </location>
</feature>
<dbReference type="PANTHER" id="PTHR43649:SF11">
    <property type="entry name" value="ABC TRANSPORTER SUBSTRATE-BINDING PROTEIN YESO-RELATED"/>
    <property type="match status" value="1"/>
</dbReference>
<keyword evidence="4" id="KW-1185">Reference proteome</keyword>
<reference evidence="3 4" key="1">
    <citation type="submission" date="2019-11" db="EMBL/GenBank/DDBJ databases">
        <title>Gracilibacillus salitolerans sp. nov., a moderate halophile isolated from a saline soil in northwest China.</title>
        <authorList>
            <person name="Gan L."/>
        </authorList>
    </citation>
    <scope>NUCLEOTIDE SEQUENCE [LARGE SCALE GENOMIC DNA]</scope>
    <source>
        <strain evidence="3 4">SCU50</strain>
    </source>
</reference>
<name>A0A5Q2TQ76_9BACI</name>